<evidence type="ECO:0000313" key="2">
    <source>
        <dbReference type="EMBL" id="CAJ0597463.1"/>
    </source>
</evidence>
<protein>
    <submittedName>
        <fullName evidence="2">Uncharacterized protein</fullName>
    </submittedName>
</protein>
<keyword evidence="3" id="KW-1185">Reference proteome</keyword>
<feature type="signal peptide" evidence="1">
    <location>
        <begin position="1"/>
        <end position="19"/>
    </location>
</feature>
<dbReference type="Proteomes" id="UP001176961">
    <property type="component" value="Unassembled WGS sequence"/>
</dbReference>
<keyword evidence="1" id="KW-0732">Signal</keyword>
<sequence length="175" mass="20486">MNFRILLTSILVLVKGTVAQEGTPDDFIEPNEDDFNREYVDMISLTPFDPSPEPAKQEECRRLKSVKILPAGLMEDLLCQHIIRFFYWQMEQLRHASEKVRNVYLKLHEWSVKHGPLDKMRVTQRNRMTATFNDAEKQDLANLVALISSYVDSDPVLKAHRKRCKTFHYSYGELK</sequence>
<dbReference type="EMBL" id="CATQJL010000223">
    <property type="protein sequence ID" value="CAJ0597463.1"/>
    <property type="molecule type" value="Genomic_DNA"/>
</dbReference>
<proteinExistence type="predicted"/>
<dbReference type="AlphaFoldDB" id="A0AA36GSI0"/>
<evidence type="ECO:0000256" key="1">
    <source>
        <dbReference type="SAM" id="SignalP"/>
    </source>
</evidence>
<accession>A0AA36GSI0</accession>
<comment type="caution">
    <text evidence="2">The sequence shown here is derived from an EMBL/GenBank/DDBJ whole genome shotgun (WGS) entry which is preliminary data.</text>
</comment>
<feature type="chain" id="PRO_5041341530" evidence="1">
    <location>
        <begin position="20"/>
        <end position="175"/>
    </location>
</feature>
<name>A0AA36GSI0_CYLNA</name>
<evidence type="ECO:0000313" key="3">
    <source>
        <dbReference type="Proteomes" id="UP001176961"/>
    </source>
</evidence>
<organism evidence="2 3">
    <name type="scientific">Cylicocyclus nassatus</name>
    <name type="common">Nematode worm</name>
    <dbReference type="NCBI Taxonomy" id="53992"/>
    <lineage>
        <taxon>Eukaryota</taxon>
        <taxon>Metazoa</taxon>
        <taxon>Ecdysozoa</taxon>
        <taxon>Nematoda</taxon>
        <taxon>Chromadorea</taxon>
        <taxon>Rhabditida</taxon>
        <taxon>Rhabditina</taxon>
        <taxon>Rhabditomorpha</taxon>
        <taxon>Strongyloidea</taxon>
        <taxon>Strongylidae</taxon>
        <taxon>Cylicocyclus</taxon>
    </lineage>
</organism>
<gene>
    <name evidence="2" type="ORF">CYNAS_LOCUS9446</name>
</gene>
<reference evidence="2" key="1">
    <citation type="submission" date="2023-07" db="EMBL/GenBank/DDBJ databases">
        <authorList>
            <consortium name="CYATHOMIX"/>
        </authorList>
    </citation>
    <scope>NUCLEOTIDE SEQUENCE</scope>
    <source>
        <strain evidence="2">N/A</strain>
    </source>
</reference>